<feature type="compositionally biased region" description="Polar residues" evidence="1">
    <location>
        <begin position="767"/>
        <end position="790"/>
    </location>
</feature>
<gene>
    <name evidence="2" type="ORF">ALECFALPRED_010093</name>
</gene>
<feature type="compositionally biased region" description="Low complexity" evidence="1">
    <location>
        <begin position="496"/>
        <end position="510"/>
    </location>
</feature>
<accession>A0A8H3J8T6</accession>
<name>A0A8H3J8T6_9LECA</name>
<dbReference type="AlphaFoldDB" id="A0A8H3J8T6"/>
<feature type="compositionally biased region" description="Low complexity" evidence="1">
    <location>
        <begin position="737"/>
        <end position="746"/>
    </location>
</feature>
<proteinExistence type="predicted"/>
<feature type="region of interest" description="Disordered" evidence="1">
    <location>
        <begin position="372"/>
        <end position="559"/>
    </location>
</feature>
<evidence type="ECO:0000313" key="2">
    <source>
        <dbReference type="EMBL" id="CAF9942821.1"/>
    </source>
</evidence>
<protein>
    <submittedName>
        <fullName evidence="2">Uncharacterized protein</fullName>
    </submittedName>
</protein>
<feature type="region of interest" description="Disordered" evidence="1">
    <location>
        <begin position="851"/>
        <end position="873"/>
    </location>
</feature>
<keyword evidence="3" id="KW-1185">Reference proteome</keyword>
<comment type="caution">
    <text evidence="2">The sequence shown here is derived from an EMBL/GenBank/DDBJ whole genome shotgun (WGS) entry which is preliminary data.</text>
</comment>
<evidence type="ECO:0000256" key="1">
    <source>
        <dbReference type="SAM" id="MobiDB-lite"/>
    </source>
</evidence>
<feature type="region of interest" description="Disordered" evidence="1">
    <location>
        <begin position="125"/>
        <end position="264"/>
    </location>
</feature>
<evidence type="ECO:0000313" key="3">
    <source>
        <dbReference type="Proteomes" id="UP000664203"/>
    </source>
</evidence>
<feature type="compositionally biased region" description="Low complexity" evidence="1">
    <location>
        <begin position="431"/>
        <end position="447"/>
    </location>
</feature>
<dbReference type="Proteomes" id="UP000664203">
    <property type="component" value="Unassembled WGS sequence"/>
</dbReference>
<feature type="region of interest" description="Disordered" evidence="1">
    <location>
        <begin position="624"/>
        <end position="650"/>
    </location>
</feature>
<feature type="compositionally biased region" description="Low complexity" evidence="1">
    <location>
        <begin position="455"/>
        <end position="464"/>
    </location>
</feature>
<organism evidence="2 3">
    <name type="scientific">Alectoria fallacina</name>
    <dbReference type="NCBI Taxonomy" id="1903189"/>
    <lineage>
        <taxon>Eukaryota</taxon>
        <taxon>Fungi</taxon>
        <taxon>Dikarya</taxon>
        <taxon>Ascomycota</taxon>
        <taxon>Pezizomycotina</taxon>
        <taxon>Lecanoromycetes</taxon>
        <taxon>OSLEUM clade</taxon>
        <taxon>Lecanoromycetidae</taxon>
        <taxon>Lecanorales</taxon>
        <taxon>Lecanorineae</taxon>
        <taxon>Parmeliaceae</taxon>
        <taxon>Alectoria</taxon>
    </lineage>
</organism>
<feature type="compositionally biased region" description="Polar residues" evidence="1">
    <location>
        <begin position="344"/>
        <end position="353"/>
    </location>
</feature>
<feature type="region of interest" description="Disordered" evidence="1">
    <location>
        <begin position="688"/>
        <end position="826"/>
    </location>
</feature>
<dbReference type="EMBL" id="CAJPDR010000818">
    <property type="protein sequence ID" value="CAF9942821.1"/>
    <property type="molecule type" value="Genomic_DNA"/>
</dbReference>
<sequence length="873" mass="94883">MVQTFMKRPTSPLSYEPLYVSPEEILYPGSDEEATPDEREKKRLRVEIQGRQYLNGRPLFILSAGLRGPFEKGWVNPWRSKKRKYAVDDIRRFPEAGTEAFPRHSHVEAGPTTAKRRPLAVSGYGSLDYNSDNGAPLVTEASREVEPTPKRRRHGELAGPHSHHGSHNEQGVGAPDRSWHHWLKTDKPYLQAGLREDERSSTPTPTAKIRSKSHATSSPHPEHSGRPITSPPESSYQERLSRGKENAPNIGKANKITTSAASEGNHVELVELATSDLRPGAIDPVNEMLSNFRERSLSKTDSITRYGYDEVKRLSQQAARRAEVEDGQLQAKKLSQEAVARAIESNQKKTPSRLTPYVSEAIIGNDAASSAGLRAAKVPKPKPSPHAVPPSTYQPEFQYRHARKGTSTSTSPQRAPFVDAPEQPQGRPRSDSFSSSGSSAFAEALEAAQKKAVPKSFGSSKSSSPALDGQETKSVKKNRQVSRRLTFTPSGGVKVAPARTSSRPSSKSSAIEPGKIEMKYQGKPPPNDPPSLLRTSTKSSARSLTNGNRSRNSIIFPEAQIDPIAHPPLAQAPSGLSTNLLETDKQSLKVSSFDEDDSYLDLSTQAAVLKAQRLFQAEVVSALTPRRPKKEESSPIGITSRKAGITPTAYGRRETEAAIASIKNLSDIDDEEPMSTQAMVDALSPFALTTIKKRPPAVQKRTSVIPSPTKRRKTNSPPQVPSLSPVSPTTAVFRAHSPGMSTSPSLTPSPSPEKSPPPIPLSHPTSNSKPRSSLTSFSILPNGTLTETSLYQQDGQQQQDIPDYDISLPLDPFGFDDAGGDGQRQGNTWNLDAAIEEAGSFLGDWDVEAEARKEGDASRKRESGNKGILKGSA</sequence>
<feature type="compositionally biased region" description="Pro residues" evidence="1">
    <location>
        <begin position="747"/>
        <end position="761"/>
    </location>
</feature>
<feature type="compositionally biased region" description="Polar residues" evidence="1">
    <location>
        <begin position="533"/>
        <end position="553"/>
    </location>
</feature>
<feature type="compositionally biased region" description="Low complexity" evidence="1">
    <location>
        <begin position="791"/>
        <end position="816"/>
    </location>
</feature>
<feature type="compositionally biased region" description="Basic and acidic residues" evidence="1">
    <location>
        <begin position="177"/>
        <end position="187"/>
    </location>
</feature>
<reference evidence="2" key="1">
    <citation type="submission" date="2021-03" db="EMBL/GenBank/DDBJ databases">
        <authorList>
            <person name="Tagirdzhanova G."/>
        </authorList>
    </citation>
    <scope>NUCLEOTIDE SEQUENCE</scope>
</reference>
<feature type="compositionally biased region" description="Basic and acidic residues" evidence="1">
    <location>
        <begin position="851"/>
        <end position="864"/>
    </location>
</feature>
<feature type="region of interest" description="Disordered" evidence="1">
    <location>
        <begin position="334"/>
        <end position="355"/>
    </location>
</feature>
<dbReference type="OrthoDB" id="5419922at2759"/>